<feature type="transmembrane region" description="Helical" evidence="7">
    <location>
        <begin position="379"/>
        <end position="399"/>
    </location>
</feature>
<dbReference type="OrthoDB" id="4042314at2"/>
<dbReference type="PANTHER" id="PTHR23517">
    <property type="entry name" value="RESISTANCE PROTEIN MDTM, PUTATIVE-RELATED-RELATED"/>
    <property type="match status" value="1"/>
</dbReference>
<dbReference type="RefSeq" id="WP_133853026.1">
    <property type="nucleotide sequence ID" value="NZ_SNXZ01000006.1"/>
</dbReference>
<feature type="transmembrane region" description="Helical" evidence="7">
    <location>
        <begin position="313"/>
        <end position="337"/>
    </location>
</feature>
<evidence type="ECO:0000256" key="7">
    <source>
        <dbReference type="SAM" id="Phobius"/>
    </source>
</evidence>
<evidence type="ECO:0000256" key="2">
    <source>
        <dbReference type="ARBA" id="ARBA00022448"/>
    </source>
</evidence>
<feature type="transmembrane region" description="Helical" evidence="7">
    <location>
        <begin position="146"/>
        <end position="167"/>
    </location>
</feature>
<evidence type="ECO:0000256" key="4">
    <source>
        <dbReference type="ARBA" id="ARBA00022692"/>
    </source>
</evidence>
<evidence type="ECO:0000256" key="1">
    <source>
        <dbReference type="ARBA" id="ARBA00004651"/>
    </source>
</evidence>
<dbReference type="InterPro" id="IPR011701">
    <property type="entry name" value="MFS"/>
</dbReference>
<dbReference type="EMBL" id="SNXZ01000006">
    <property type="protein sequence ID" value="TDP94061.1"/>
    <property type="molecule type" value="Genomic_DNA"/>
</dbReference>
<name>A0A4R6S390_LABRH</name>
<protein>
    <submittedName>
        <fullName evidence="9">MFS transporter</fullName>
    </submittedName>
</protein>
<feature type="transmembrane region" description="Helical" evidence="7">
    <location>
        <begin position="227"/>
        <end position="248"/>
    </location>
</feature>
<dbReference type="AlphaFoldDB" id="A0A4R6S390"/>
<feature type="transmembrane region" description="Helical" evidence="7">
    <location>
        <begin position="260"/>
        <end position="280"/>
    </location>
</feature>
<accession>A0A4R6S390</accession>
<organism evidence="9 10">
    <name type="scientific">Labedaea rhizosphaerae</name>
    <dbReference type="NCBI Taxonomy" id="598644"/>
    <lineage>
        <taxon>Bacteria</taxon>
        <taxon>Bacillati</taxon>
        <taxon>Actinomycetota</taxon>
        <taxon>Actinomycetes</taxon>
        <taxon>Pseudonocardiales</taxon>
        <taxon>Pseudonocardiaceae</taxon>
        <taxon>Labedaea</taxon>
    </lineage>
</organism>
<keyword evidence="2" id="KW-0813">Transport</keyword>
<dbReference type="GO" id="GO:0005886">
    <property type="term" value="C:plasma membrane"/>
    <property type="evidence" value="ECO:0007669"/>
    <property type="project" value="UniProtKB-SubCell"/>
</dbReference>
<feature type="transmembrane region" description="Helical" evidence="7">
    <location>
        <begin position="51"/>
        <end position="73"/>
    </location>
</feature>
<keyword evidence="5 7" id="KW-1133">Transmembrane helix</keyword>
<dbReference type="InterPro" id="IPR036259">
    <property type="entry name" value="MFS_trans_sf"/>
</dbReference>
<evidence type="ECO:0000256" key="5">
    <source>
        <dbReference type="ARBA" id="ARBA00022989"/>
    </source>
</evidence>
<evidence type="ECO:0000256" key="3">
    <source>
        <dbReference type="ARBA" id="ARBA00022475"/>
    </source>
</evidence>
<feature type="transmembrane region" description="Helical" evidence="7">
    <location>
        <begin position="349"/>
        <end position="373"/>
    </location>
</feature>
<comment type="subcellular location">
    <subcellularLocation>
        <location evidence="1">Cell membrane</location>
        <topology evidence="1">Multi-pass membrane protein</topology>
    </subcellularLocation>
</comment>
<dbReference type="Proteomes" id="UP000295444">
    <property type="component" value="Unassembled WGS sequence"/>
</dbReference>
<evidence type="ECO:0000313" key="9">
    <source>
        <dbReference type="EMBL" id="TDP94061.1"/>
    </source>
</evidence>
<dbReference type="Pfam" id="PF07690">
    <property type="entry name" value="MFS_1"/>
    <property type="match status" value="1"/>
</dbReference>
<dbReference type="PROSITE" id="PS50850">
    <property type="entry name" value="MFS"/>
    <property type="match status" value="1"/>
</dbReference>
<evidence type="ECO:0000259" key="8">
    <source>
        <dbReference type="PROSITE" id="PS50850"/>
    </source>
</evidence>
<feature type="transmembrane region" description="Helical" evidence="7">
    <location>
        <begin position="287"/>
        <end position="307"/>
    </location>
</feature>
<dbReference type="InterPro" id="IPR050171">
    <property type="entry name" value="MFS_Transporters"/>
</dbReference>
<feature type="domain" description="Major facilitator superfamily (MFS) profile" evidence="8">
    <location>
        <begin position="20"/>
        <end position="405"/>
    </location>
</feature>
<keyword evidence="3" id="KW-1003">Cell membrane</keyword>
<evidence type="ECO:0000256" key="6">
    <source>
        <dbReference type="ARBA" id="ARBA00023136"/>
    </source>
</evidence>
<reference evidence="9 10" key="1">
    <citation type="submission" date="2019-03" db="EMBL/GenBank/DDBJ databases">
        <title>Genomic Encyclopedia of Type Strains, Phase IV (KMG-IV): sequencing the most valuable type-strain genomes for metagenomic binning, comparative biology and taxonomic classification.</title>
        <authorList>
            <person name="Goeker M."/>
        </authorList>
    </citation>
    <scope>NUCLEOTIDE SEQUENCE [LARGE SCALE GENOMIC DNA]</scope>
    <source>
        <strain evidence="9 10">DSM 45361</strain>
    </source>
</reference>
<proteinExistence type="predicted"/>
<dbReference type="GO" id="GO:0022857">
    <property type="term" value="F:transmembrane transporter activity"/>
    <property type="evidence" value="ECO:0007669"/>
    <property type="project" value="InterPro"/>
</dbReference>
<evidence type="ECO:0000313" key="10">
    <source>
        <dbReference type="Proteomes" id="UP000295444"/>
    </source>
</evidence>
<keyword evidence="6 7" id="KW-0472">Membrane</keyword>
<dbReference type="Gene3D" id="1.20.1250.20">
    <property type="entry name" value="MFS general substrate transporter like domains"/>
    <property type="match status" value="1"/>
</dbReference>
<dbReference type="SUPFAM" id="SSF103473">
    <property type="entry name" value="MFS general substrate transporter"/>
    <property type="match status" value="1"/>
</dbReference>
<dbReference type="PANTHER" id="PTHR23517:SF2">
    <property type="entry name" value="MULTIDRUG RESISTANCE PROTEIN MDTH"/>
    <property type="match status" value="1"/>
</dbReference>
<keyword evidence="10" id="KW-1185">Reference proteome</keyword>
<sequence>MTEEVGHAGVFQTLRETSASVHYVLLGVFINQFGAFLRTFLVLYLTTARGFSAGLAGLALGFYAVGSIFGSLLGGALADRIGPRWTIAGTMSTAALFTLSVTFLSAYPLIVAAAVISGAMTNASSPAASSLLLGMVPKARQVMVFAMYRTALNAGVVIGPLVAVWLSTISWNLVFYVDAATAVGYALIAALKLRDRDAAPAAPDTAEDGSPVRLRSRYATMLRDGRYLAYLGLMLANGLVHIQFWVVLPLMVVAEGYPTWVYGAAMGTSAFVVISCELLVTKATQKWPAWLSVIGGWVLLAVGYGAFGLPGGIALVFAGTLIAVVGQIIGGPAAFAYPGKVAPKHAMGLYVSGAQAMFGTGYALGPIIGVFLWNSVGKGFWGLVFLFGMLMVGPGIWGLRADRSETPKASDDVVAEPAG</sequence>
<feature type="transmembrane region" description="Helical" evidence="7">
    <location>
        <begin position="21"/>
        <end position="45"/>
    </location>
</feature>
<gene>
    <name evidence="9" type="ORF">EV186_106455</name>
</gene>
<dbReference type="InterPro" id="IPR020846">
    <property type="entry name" value="MFS_dom"/>
</dbReference>
<keyword evidence="4 7" id="KW-0812">Transmembrane</keyword>
<comment type="caution">
    <text evidence="9">The sequence shown here is derived from an EMBL/GenBank/DDBJ whole genome shotgun (WGS) entry which is preliminary data.</text>
</comment>